<accession>A0A2I0AJL8</accession>
<dbReference type="Proteomes" id="UP000236161">
    <property type="component" value="Unassembled WGS sequence"/>
</dbReference>
<name>A0A2I0AJL8_9ASPA</name>
<reference evidence="1 2" key="1">
    <citation type="journal article" date="2017" name="Nature">
        <title>The Apostasia genome and the evolution of orchids.</title>
        <authorList>
            <person name="Zhang G.Q."/>
            <person name="Liu K.W."/>
            <person name="Li Z."/>
            <person name="Lohaus R."/>
            <person name="Hsiao Y.Y."/>
            <person name="Niu S.C."/>
            <person name="Wang J.Y."/>
            <person name="Lin Y.C."/>
            <person name="Xu Q."/>
            <person name="Chen L.J."/>
            <person name="Yoshida K."/>
            <person name="Fujiwara S."/>
            <person name="Wang Z.W."/>
            <person name="Zhang Y.Q."/>
            <person name="Mitsuda N."/>
            <person name="Wang M."/>
            <person name="Liu G.H."/>
            <person name="Pecoraro L."/>
            <person name="Huang H.X."/>
            <person name="Xiao X.J."/>
            <person name="Lin M."/>
            <person name="Wu X.Y."/>
            <person name="Wu W.L."/>
            <person name="Chen Y.Y."/>
            <person name="Chang S.B."/>
            <person name="Sakamoto S."/>
            <person name="Ohme-Takagi M."/>
            <person name="Yagi M."/>
            <person name="Zeng S.J."/>
            <person name="Shen C.Y."/>
            <person name="Yeh C.M."/>
            <person name="Luo Y.B."/>
            <person name="Tsai W.C."/>
            <person name="Van de Peer Y."/>
            <person name="Liu Z.J."/>
        </authorList>
    </citation>
    <scope>NUCLEOTIDE SEQUENCE [LARGE SCALE GENOMIC DNA]</scope>
    <source>
        <strain evidence="2">cv. Shenzhen</strain>
        <tissue evidence="1">Stem</tissue>
    </source>
</reference>
<dbReference type="AlphaFoldDB" id="A0A2I0AJL8"/>
<organism evidence="1 2">
    <name type="scientific">Apostasia shenzhenica</name>
    <dbReference type="NCBI Taxonomy" id="1088818"/>
    <lineage>
        <taxon>Eukaryota</taxon>
        <taxon>Viridiplantae</taxon>
        <taxon>Streptophyta</taxon>
        <taxon>Embryophyta</taxon>
        <taxon>Tracheophyta</taxon>
        <taxon>Spermatophyta</taxon>
        <taxon>Magnoliopsida</taxon>
        <taxon>Liliopsida</taxon>
        <taxon>Asparagales</taxon>
        <taxon>Orchidaceae</taxon>
        <taxon>Apostasioideae</taxon>
        <taxon>Apostasia</taxon>
    </lineage>
</organism>
<dbReference type="EMBL" id="KZ451978">
    <property type="protein sequence ID" value="PKA55749.1"/>
    <property type="molecule type" value="Genomic_DNA"/>
</dbReference>
<gene>
    <name evidence="1" type="ORF">AXF42_Ash012041</name>
</gene>
<evidence type="ECO:0000313" key="2">
    <source>
        <dbReference type="Proteomes" id="UP000236161"/>
    </source>
</evidence>
<keyword evidence="2" id="KW-1185">Reference proteome</keyword>
<sequence length="85" mass="9304">MRIPPLSGDCFRVFVGDGVHSFVLVFRKKGGEQALGSRRLSAAGGAESCERRMISFNIGTSSGDSRRLYGKWRGWVKLIVTVTAL</sequence>
<protein>
    <submittedName>
        <fullName evidence="1">Uncharacterized protein</fullName>
    </submittedName>
</protein>
<evidence type="ECO:0000313" key="1">
    <source>
        <dbReference type="EMBL" id="PKA55749.1"/>
    </source>
</evidence>
<proteinExistence type="predicted"/>